<evidence type="ECO:0000313" key="3">
    <source>
        <dbReference type="Proteomes" id="UP001497444"/>
    </source>
</evidence>
<accession>A0ABP0VQW5</accession>
<evidence type="ECO:0000256" key="1">
    <source>
        <dbReference type="SAM" id="MobiDB-lite"/>
    </source>
</evidence>
<protein>
    <recommendedName>
        <fullName evidence="4">Transmembrane protein</fullName>
    </recommendedName>
</protein>
<feature type="compositionally biased region" description="Acidic residues" evidence="1">
    <location>
        <begin position="29"/>
        <end position="38"/>
    </location>
</feature>
<evidence type="ECO:0000313" key="2">
    <source>
        <dbReference type="EMBL" id="CAK9256837.1"/>
    </source>
</evidence>
<name>A0ABP0VQW5_9BRYO</name>
<gene>
    <name evidence="2" type="ORF">CSSPJE1EN1_LOCUS2315</name>
</gene>
<dbReference type="EMBL" id="OZ020105">
    <property type="protein sequence ID" value="CAK9256837.1"/>
    <property type="molecule type" value="Genomic_DNA"/>
</dbReference>
<keyword evidence="3" id="KW-1185">Reference proteome</keyword>
<evidence type="ECO:0008006" key="4">
    <source>
        <dbReference type="Google" id="ProtNLM"/>
    </source>
</evidence>
<dbReference type="Proteomes" id="UP001497444">
    <property type="component" value="Chromosome 10"/>
</dbReference>
<sequence>MDPATKAERSAQVHGRDAEEEKGGRSTEVGEDEEEEEDLNGKLCYSHLQERLACRHEGHSRLRALYNRSAKLLVTLLRSSSIHFFVGSLVALVLRPTSIRILSSVFWWRFCVLLRSLLSSVFWKHFCGLSNYSIACVERSWDSQASTALRA</sequence>
<feature type="compositionally biased region" description="Basic and acidic residues" evidence="1">
    <location>
        <begin position="1"/>
        <end position="25"/>
    </location>
</feature>
<reference evidence="2" key="1">
    <citation type="submission" date="2024-02" db="EMBL/GenBank/DDBJ databases">
        <authorList>
            <consortium name="ELIXIR-Norway"/>
            <consortium name="Elixir Norway"/>
        </authorList>
    </citation>
    <scope>NUCLEOTIDE SEQUENCE</scope>
</reference>
<feature type="region of interest" description="Disordered" evidence="1">
    <location>
        <begin position="1"/>
        <end position="38"/>
    </location>
</feature>
<proteinExistence type="predicted"/>
<organism evidence="2 3">
    <name type="scientific">Sphagnum jensenii</name>
    <dbReference type="NCBI Taxonomy" id="128206"/>
    <lineage>
        <taxon>Eukaryota</taxon>
        <taxon>Viridiplantae</taxon>
        <taxon>Streptophyta</taxon>
        <taxon>Embryophyta</taxon>
        <taxon>Bryophyta</taxon>
        <taxon>Sphagnophytina</taxon>
        <taxon>Sphagnopsida</taxon>
        <taxon>Sphagnales</taxon>
        <taxon>Sphagnaceae</taxon>
        <taxon>Sphagnum</taxon>
    </lineage>
</organism>